<comment type="caution">
    <text evidence="2">The sequence shown here is derived from an EMBL/GenBank/DDBJ whole genome shotgun (WGS) entry which is preliminary data.</text>
</comment>
<accession>A0A1F7YYZ2</accession>
<gene>
    <name evidence="2" type="ORF">A2803_00855</name>
</gene>
<evidence type="ECO:0000259" key="1">
    <source>
        <dbReference type="Pfam" id="PF01850"/>
    </source>
</evidence>
<dbReference type="Gene3D" id="3.40.50.1010">
    <property type="entry name" value="5'-nuclease"/>
    <property type="match status" value="1"/>
</dbReference>
<dbReference type="InterPro" id="IPR029060">
    <property type="entry name" value="PIN-like_dom_sf"/>
</dbReference>
<protein>
    <recommendedName>
        <fullName evidence="1">PIN domain-containing protein</fullName>
    </recommendedName>
</protein>
<evidence type="ECO:0000313" key="3">
    <source>
        <dbReference type="Proteomes" id="UP000178870"/>
    </source>
</evidence>
<dbReference type="SUPFAM" id="SSF88723">
    <property type="entry name" value="PIN domain-like"/>
    <property type="match status" value="1"/>
</dbReference>
<reference evidence="2 3" key="1">
    <citation type="journal article" date="2016" name="Nat. Commun.">
        <title>Thousands of microbial genomes shed light on interconnected biogeochemical processes in an aquifer system.</title>
        <authorList>
            <person name="Anantharaman K."/>
            <person name="Brown C.T."/>
            <person name="Hug L.A."/>
            <person name="Sharon I."/>
            <person name="Castelle C.J."/>
            <person name="Probst A.J."/>
            <person name="Thomas B.C."/>
            <person name="Singh A."/>
            <person name="Wilkins M.J."/>
            <person name="Karaoz U."/>
            <person name="Brodie E.L."/>
            <person name="Williams K.H."/>
            <person name="Hubbard S.S."/>
            <person name="Banfield J.F."/>
        </authorList>
    </citation>
    <scope>NUCLEOTIDE SEQUENCE [LARGE SCALE GENOMIC DNA]</scope>
</reference>
<dbReference type="EMBL" id="MGGP01000018">
    <property type="protein sequence ID" value="OGM32099.1"/>
    <property type="molecule type" value="Genomic_DNA"/>
</dbReference>
<proteinExistence type="predicted"/>
<organism evidence="2 3">
    <name type="scientific">Candidatus Woesebacteria bacterium RIFCSPHIGHO2_01_FULL_44_21</name>
    <dbReference type="NCBI Taxonomy" id="1802503"/>
    <lineage>
        <taxon>Bacteria</taxon>
        <taxon>Candidatus Woeseibacteriota</taxon>
    </lineage>
</organism>
<dbReference type="Proteomes" id="UP000178870">
    <property type="component" value="Unassembled WGS sequence"/>
</dbReference>
<dbReference type="Pfam" id="PF01850">
    <property type="entry name" value="PIN"/>
    <property type="match status" value="1"/>
</dbReference>
<dbReference type="InterPro" id="IPR002716">
    <property type="entry name" value="PIN_dom"/>
</dbReference>
<sequence>MYLIDTNIHAAFLLQKHETDVESKKYVEFFKQIPLSQRLIPDFVLNEFEILMVQVVPSRYRLNTRDKNAVRNLTFEYIKEVVNQCKVVTPTVASVQAAAKIYLKNTNKHYISFTDSLIISTAKQLGASVFTKDERLKGRAHEEKVSTA</sequence>
<feature type="domain" description="PIN" evidence="1">
    <location>
        <begin position="2"/>
        <end position="138"/>
    </location>
</feature>
<evidence type="ECO:0000313" key="2">
    <source>
        <dbReference type="EMBL" id="OGM32099.1"/>
    </source>
</evidence>
<dbReference type="CDD" id="cd09854">
    <property type="entry name" value="PIN_VapC-like"/>
    <property type="match status" value="1"/>
</dbReference>
<dbReference type="AlphaFoldDB" id="A0A1F7YYZ2"/>
<name>A0A1F7YYZ2_9BACT</name>